<accession>A0A269PBW3</accession>
<protein>
    <recommendedName>
        <fullName evidence="3">DUF3052 domain-containing protein</fullName>
    </recommendedName>
</protein>
<dbReference type="AlphaFoldDB" id="A0A269PBW3"/>
<organism evidence="1 2">
    <name type="scientific">Corynebacterium hadale</name>
    <dbReference type="NCBI Taxonomy" id="2026255"/>
    <lineage>
        <taxon>Bacteria</taxon>
        <taxon>Bacillati</taxon>
        <taxon>Actinomycetota</taxon>
        <taxon>Actinomycetes</taxon>
        <taxon>Mycobacteriales</taxon>
        <taxon>Corynebacteriaceae</taxon>
        <taxon>Corynebacterium</taxon>
    </lineage>
</organism>
<comment type="caution">
    <text evidence="1">The sequence shown here is derived from an EMBL/GenBank/DDBJ whole genome shotgun (WGS) entry which is preliminary data.</text>
</comment>
<evidence type="ECO:0000313" key="2">
    <source>
        <dbReference type="Proteomes" id="UP000215771"/>
    </source>
</evidence>
<dbReference type="Pfam" id="PF11253">
    <property type="entry name" value="DUF3052"/>
    <property type="match status" value="1"/>
</dbReference>
<gene>
    <name evidence="1" type="ORF">CIG21_08880</name>
</gene>
<dbReference type="EMBL" id="NQMQ01000018">
    <property type="protein sequence ID" value="PAJ69197.1"/>
    <property type="molecule type" value="Genomic_DNA"/>
</dbReference>
<sequence>MVGQCFLPHYLVFCFCPCAGAVAYRRPPFPLSPITPITTDVSSIALSFITKHGGNKTLGAAGVNTYADRLGIHADDIVQEIGWDEDADSSISEAIEDAVGEQLLDESTDELCDVVLLWFRSDDGDLVDALMDAIRNLGDSGRVWLMTPGASKPGGVHPGEISESAQLAGLMQTKADRFGEWQGSCLTPAGTKK</sequence>
<dbReference type="Proteomes" id="UP000215771">
    <property type="component" value="Unassembled WGS sequence"/>
</dbReference>
<proteinExistence type="predicted"/>
<dbReference type="InterPro" id="IPR021412">
    <property type="entry name" value="DUF3052"/>
</dbReference>
<reference evidence="1 2" key="1">
    <citation type="submission" date="2017-08" db="EMBL/GenBank/DDBJ databases">
        <authorList>
            <person name="de Groot N.N."/>
        </authorList>
    </citation>
    <scope>NUCLEOTIDE SEQUENCE [LARGE SCALE GENOMIC DNA]</scope>
    <source>
        <strain evidence="1 2">NBT06-6</strain>
    </source>
</reference>
<name>A0A269PBW3_9CORY</name>
<evidence type="ECO:0008006" key="3">
    <source>
        <dbReference type="Google" id="ProtNLM"/>
    </source>
</evidence>
<evidence type="ECO:0000313" key="1">
    <source>
        <dbReference type="EMBL" id="PAJ69197.1"/>
    </source>
</evidence>